<dbReference type="PIRSF" id="PIRSF036428">
    <property type="entry name" value="CobL"/>
    <property type="match status" value="1"/>
</dbReference>
<dbReference type="EMBL" id="JAKRCV010000014">
    <property type="protein sequence ID" value="MCG7321561.1"/>
    <property type="molecule type" value="Genomic_DNA"/>
</dbReference>
<dbReference type="NCBIfam" id="TIGR02469">
    <property type="entry name" value="CbiT"/>
    <property type="match status" value="1"/>
</dbReference>
<proteinExistence type="predicted"/>
<comment type="caution">
    <text evidence="7">The sequence shown here is derived from an EMBL/GenBank/DDBJ whole genome shotgun (WGS) entry which is preliminary data.</text>
</comment>
<dbReference type="SUPFAM" id="SSF53335">
    <property type="entry name" value="S-adenosyl-L-methionine-dependent methyltransferases"/>
    <property type="match status" value="1"/>
</dbReference>
<dbReference type="Gene3D" id="3.40.1010.10">
    <property type="entry name" value="Cobalt-precorrin-4 Transmethylase, Domain 1"/>
    <property type="match status" value="1"/>
</dbReference>
<sequence length="417" mass="43079">MNPVTVVGIGADGWAGLGEPARAAVSSADVVVGSTRQTDLVAGHHEARVVPLPVPLREGLRPLLDGLGAPGGALGGTGGEVRVVVLASGDPMHHGIGRTLAEVLGRERLTVIGAPSSLSLACARLGWGLEDVDVVSAVGRPLERLALVAHPGRRILVLSRDALTPQAVATLLTEHGLGDSLVWVLSDLGGPDERVVEGVAGSWHADPGSALNIVAVQCLSSYDSLAGLVPGLADELYETDGQLTKQHVRAATLAALRPAPGELLWDVGGGSGSIGIEWMRAHPTCRAITVEPRGDRIKRIRRNADHLGVPGLQVVEGLAPGALAGLPRPDAVFVGGGLTAEGLVPAVLDALRPGGRLVANTVTLDSESVLLSMFRRYGGSLTRLEVSHADAVGGFTSWNPARPVTQWSVIRPEELPA</sequence>
<dbReference type="RefSeq" id="WP_239263315.1">
    <property type="nucleotide sequence ID" value="NZ_JAKRCV010000014.1"/>
</dbReference>
<dbReference type="PANTHER" id="PTHR43182">
    <property type="entry name" value="COBALT-PRECORRIN-6B C(15)-METHYLTRANSFERASE (DECARBOXYLATING)"/>
    <property type="match status" value="1"/>
</dbReference>
<evidence type="ECO:0000259" key="6">
    <source>
        <dbReference type="Pfam" id="PF00590"/>
    </source>
</evidence>
<dbReference type="Pfam" id="PF00590">
    <property type="entry name" value="TP_methylase"/>
    <property type="match status" value="1"/>
</dbReference>
<evidence type="ECO:0000256" key="3">
    <source>
        <dbReference type="ARBA" id="ARBA00022603"/>
    </source>
</evidence>
<evidence type="ECO:0000256" key="2">
    <source>
        <dbReference type="ARBA" id="ARBA00022573"/>
    </source>
</evidence>
<dbReference type="InterPro" id="IPR006365">
    <property type="entry name" value="Cbl_synth_CobL"/>
</dbReference>
<evidence type="ECO:0000313" key="7">
    <source>
        <dbReference type="EMBL" id="MCG7321561.1"/>
    </source>
</evidence>
<evidence type="ECO:0000256" key="1">
    <source>
        <dbReference type="ARBA" id="ARBA00004953"/>
    </source>
</evidence>
<keyword evidence="4" id="KW-0808">Transferase</keyword>
<dbReference type="InterPro" id="IPR000878">
    <property type="entry name" value="4pyrrol_Mease"/>
</dbReference>
<dbReference type="InterPro" id="IPR014776">
    <property type="entry name" value="4pyrrole_Mease_sub2"/>
</dbReference>
<keyword evidence="8" id="KW-1185">Reference proteome</keyword>
<dbReference type="CDD" id="cd11644">
    <property type="entry name" value="Precorrin-6Y-MT"/>
    <property type="match status" value="1"/>
</dbReference>
<dbReference type="InterPro" id="IPR012818">
    <property type="entry name" value="CbiE"/>
</dbReference>
<dbReference type="InterPro" id="IPR014008">
    <property type="entry name" value="Cbl_synth_MTase_CbiT"/>
</dbReference>
<keyword evidence="2" id="KW-0169">Cobalamin biosynthesis</keyword>
<name>A0ABS9Q130_9MICO</name>
<reference evidence="7 8" key="1">
    <citation type="submission" date="2022-02" db="EMBL/GenBank/DDBJ databases">
        <title>Uncovering new skin microbiome diversity through culturing and metagenomics.</title>
        <authorList>
            <person name="Conlan S."/>
            <person name="Deming C."/>
            <person name="Nisc Comparative Sequencing Program N."/>
            <person name="Segre J.A."/>
        </authorList>
    </citation>
    <scope>NUCLEOTIDE SEQUENCE [LARGE SCALE GENOMIC DNA]</scope>
    <source>
        <strain evidence="7 8">ACRQZ</strain>
    </source>
</reference>
<keyword evidence="5" id="KW-0949">S-adenosyl-L-methionine</keyword>
<dbReference type="Gene3D" id="3.30.950.10">
    <property type="entry name" value="Methyltransferase, Cobalt-precorrin-4 Transmethylase, Domain 2"/>
    <property type="match status" value="1"/>
</dbReference>
<feature type="domain" description="Tetrapyrrole methylase" evidence="6">
    <location>
        <begin position="4"/>
        <end position="201"/>
    </location>
</feature>
<dbReference type="InterPro" id="IPR029063">
    <property type="entry name" value="SAM-dependent_MTases_sf"/>
</dbReference>
<dbReference type="InterPro" id="IPR050714">
    <property type="entry name" value="Cobalamin_biosynth_MTase"/>
</dbReference>
<dbReference type="NCBIfam" id="TIGR02467">
    <property type="entry name" value="CbiE"/>
    <property type="match status" value="1"/>
</dbReference>
<dbReference type="PANTHER" id="PTHR43182:SF1">
    <property type="entry name" value="COBALT-PRECORRIN-7 C(5)-METHYLTRANSFERASE"/>
    <property type="match status" value="1"/>
</dbReference>
<dbReference type="Proteomes" id="UP001521931">
    <property type="component" value="Unassembled WGS sequence"/>
</dbReference>
<evidence type="ECO:0000256" key="4">
    <source>
        <dbReference type="ARBA" id="ARBA00022679"/>
    </source>
</evidence>
<dbReference type="SUPFAM" id="SSF53790">
    <property type="entry name" value="Tetrapyrrole methylase"/>
    <property type="match status" value="1"/>
</dbReference>
<dbReference type="Gene3D" id="3.40.50.150">
    <property type="entry name" value="Vaccinia Virus protein VP39"/>
    <property type="match status" value="1"/>
</dbReference>
<dbReference type="InterPro" id="IPR014777">
    <property type="entry name" value="4pyrrole_Mease_sub1"/>
</dbReference>
<organism evidence="7 8">
    <name type="scientific">Arsenicicoccus bolidensis</name>
    <dbReference type="NCBI Taxonomy" id="229480"/>
    <lineage>
        <taxon>Bacteria</taxon>
        <taxon>Bacillati</taxon>
        <taxon>Actinomycetota</taxon>
        <taxon>Actinomycetes</taxon>
        <taxon>Micrococcales</taxon>
        <taxon>Intrasporangiaceae</taxon>
        <taxon>Arsenicicoccus</taxon>
    </lineage>
</organism>
<comment type="pathway">
    <text evidence="1">Cofactor biosynthesis; adenosylcobalamin biosynthesis.</text>
</comment>
<keyword evidence="3" id="KW-0489">Methyltransferase</keyword>
<evidence type="ECO:0000313" key="8">
    <source>
        <dbReference type="Proteomes" id="UP001521931"/>
    </source>
</evidence>
<evidence type="ECO:0000256" key="5">
    <source>
        <dbReference type="ARBA" id="ARBA00022691"/>
    </source>
</evidence>
<gene>
    <name evidence="7" type="primary">cbiE</name>
    <name evidence="7" type="ORF">MHL29_06580</name>
</gene>
<protein>
    <submittedName>
        <fullName evidence="7">Precorrin-6y C5,15-methyltransferase (Decarboxylating) subunit CbiE</fullName>
    </submittedName>
</protein>
<accession>A0ABS9Q130</accession>
<dbReference type="InterPro" id="IPR035996">
    <property type="entry name" value="4pyrrol_Methylase_sf"/>
</dbReference>